<dbReference type="GO" id="GO:0031418">
    <property type="term" value="F:L-ascorbic acid binding"/>
    <property type="evidence" value="ECO:0007669"/>
    <property type="project" value="InterPro"/>
</dbReference>
<dbReference type="SMART" id="SM00702">
    <property type="entry name" value="P4Hc"/>
    <property type="match status" value="1"/>
</dbReference>
<evidence type="ECO:0000256" key="2">
    <source>
        <dbReference type="ARBA" id="ARBA00022723"/>
    </source>
</evidence>
<evidence type="ECO:0000259" key="6">
    <source>
        <dbReference type="PROSITE" id="PS51471"/>
    </source>
</evidence>
<evidence type="ECO:0000256" key="4">
    <source>
        <dbReference type="ARBA" id="ARBA00023002"/>
    </source>
</evidence>
<feature type="domain" description="Fe2OG dioxygenase" evidence="6">
    <location>
        <begin position="252"/>
        <end position="357"/>
    </location>
</feature>
<dbReference type="InterPro" id="IPR005123">
    <property type="entry name" value="Oxoglu/Fe-dep_dioxygenase_dom"/>
</dbReference>
<dbReference type="GO" id="GO:0005783">
    <property type="term" value="C:endoplasmic reticulum"/>
    <property type="evidence" value="ECO:0007669"/>
    <property type="project" value="TreeGrafter"/>
</dbReference>
<dbReference type="PaxDb" id="2903-EOD38606"/>
<dbReference type="PANTHER" id="PTHR10869">
    <property type="entry name" value="PROLYL 4-HYDROXYLASE ALPHA SUBUNIT"/>
    <property type="match status" value="1"/>
</dbReference>
<dbReference type="AlphaFoldDB" id="A0A0D3KS71"/>
<dbReference type="InterPro" id="IPR006620">
    <property type="entry name" value="Pro_4_hyd_alph"/>
</dbReference>
<evidence type="ECO:0000256" key="3">
    <source>
        <dbReference type="ARBA" id="ARBA00022964"/>
    </source>
</evidence>
<keyword evidence="3" id="KW-0223">Dioxygenase</keyword>
<dbReference type="PANTHER" id="PTHR10869:SF226">
    <property type="entry name" value="PROLYL 4-HYDROXYLASE ALPHA SUBUNIT DOMAIN-CONTAINING PROTEIN"/>
    <property type="match status" value="1"/>
</dbReference>
<keyword evidence="2" id="KW-0479">Metal-binding</keyword>
<dbReference type="eggNOG" id="KOG1591">
    <property type="taxonomic scope" value="Eukaryota"/>
</dbReference>
<dbReference type="OMA" id="DTACASH"/>
<dbReference type="RefSeq" id="XP_005791035.1">
    <property type="nucleotide sequence ID" value="XM_005790978.1"/>
</dbReference>
<dbReference type="EnsemblProtists" id="EOD38606">
    <property type="protein sequence ID" value="EOD38606"/>
    <property type="gene ID" value="EMIHUDRAFT_440074"/>
</dbReference>
<evidence type="ECO:0000313" key="7">
    <source>
        <dbReference type="EnsemblProtists" id="EOD38606"/>
    </source>
</evidence>
<evidence type="ECO:0000313" key="8">
    <source>
        <dbReference type="Proteomes" id="UP000013827"/>
    </source>
</evidence>
<sequence>MAQALPVKFKNLCNRTVGVWQDRSGDRESMHQLKPGATYAINTRPGLRFCVALDEGGGGGAGCERPLAVFTITQGRYLYAYDPREKDEATELPEPEEPVGAADASVLAAWLEERRQAAAYFETTGRHWMAHPGRVSPQLPMRAAERVGDELEVRTSETPSRSLQLTVVSTAPRVFVVKNFLSAEEASKLIELGRDRIERSSQRGRVSSSRTSSNAWLSRGSAPVTEVLFRRAADVLGIDEARISDDSSSSGLCEPIQLVHYAPGQKYDAHYDWSEAEPNSRFATLLLYLNEPELGGSTAFPTTVHTMEEPLALHPGAGGAVLFYNHLPDGNADVNSLHAALPVVRGEKWLANFWVWDPVRGQVA</sequence>
<accession>A0A0D3KS71</accession>
<evidence type="ECO:0000256" key="1">
    <source>
        <dbReference type="ARBA" id="ARBA00001961"/>
    </source>
</evidence>
<name>A0A0D3KS71_EMIH1</name>
<comment type="cofactor">
    <cofactor evidence="1">
        <name>L-ascorbate</name>
        <dbReference type="ChEBI" id="CHEBI:38290"/>
    </cofactor>
</comment>
<keyword evidence="4" id="KW-0560">Oxidoreductase</keyword>
<dbReference type="Gene3D" id="2.60.120.620">
    <property type="entry name" value="q2cbj1_9rhob like domain"/>
    <property type="match status" value="1"/>
</dbReference>
<dbReference type="HOGENOM" id="CLU_761715_0_0_1"/>
<dbReference type="InterPro" id="IPR045054">
    <property type="entry name" value="P4HA-like"/>
</dbReference>
<organism evidence="7 8">
    <name type="scientific">Emiliania huxleyi (strain CCMP1516)</name>
    <dbReference type="NCBI Taxonomy" id="280463"/>
    <lineage>
        <taxon>Eukaryota</taxon>
        <taxon>Haptista</taxon>
        <taxon>Haptophyta</taxon>
        <taxon>Prymnesiophyceae</taxon>
        <taxon>Isochrysidales</taxon>
        <taxon>Noelaerhabdaceae</taxon>
        <taxon>Emiliania</taxon>
    </lineage>
</organism>
<dbReference type="PROSITE" id="PS51471">
    <property type="entry name" value="FE2OG_OXY"/>
    <property type="match status" value="1"/>
</dbReference>
<dbReference type="GeneID" id="17283877"/>
<reference evidence="7" key="2">
    <citation type="submission" date="2024-10" db="UniProtKB">
        <authorList>
            <consortium name="EnsemblProtists"/>
        </authorList>
    </citation>
    <scope>IDENTIFICATION</scope>
</reference>
<dbReference type="Pfam" id="PF13640">
    <property type="entry name" value="2OG-FeII_Oxy_3"/>
    <property type="match status" value="1"/>
</dbReference>
<dbReference type="GO" id="GO:0005506">
    <property type="term" value="F:iron ion binding"/>
    <property type="evidence" value="ECO:0007669"/>
    <property type="project" value="InterPro"/>
</dbReference>
<keyword evidence="5" id="KW-0408">Iron</keyword>
<evidence type="ECO:0000256" key="5">
    <source>
        <dbReference type="ARBA" id="ARBA00023004"/>
    </source>
</evidence>
<dbReference type="KEGG" id="ehx:EMIHUDRAFT_440074"/>
<protein>
    <recommendedName>
        <fullName evidence="6">Fe2OG dioxygenase domain-containing protein</fullName>
    </recommendedName>
</protein>
<proteinExistence type="predicted"/>
<dbReference type="Proteomes" id="UP000013827">
    <property type="component" value="Unassembled WGS sequence"/>
</dbReference>
<reference evidence="8" key="1">
    <citation type="journal article" date="2013" name="Nature">
        <title>Pan genome of the phytoplankton Emiliania underpins its global distribution.</title>
        <authorList>
            <person name="Read B.A."/>
            <person name="Kegel J."/>
            <person name="Klute M.J."/>
            <person name="Kuo A."/>
            <person name="Lefebvre S.C."/>
            <person name="Maumus F."/>
            <person name="Mayer C."/>
            <person name="Miller J."/>
            <person name="Monier A."/>
            <person name="Salamov A."/>
            <person name="Young J."/>
            <person name="Aguilar M."/>
            <person name="Claverie J.M."/>
            <person name="Frickenhaus S."/>
            <person name="Gonzalez K."/>
            <person name="Herman E.K."/>
            <person name="Lin Y.C."/>
            <person name="Napier J."/>
            <person name="Ogata H."/>
            <person name="Sarno A.F."/>
            <person name="Shmutz J."/>
            <person name="Schroeder D."/>
            <person name="de Vargas C."/>
            <person name="Verret F."/>
            <person name="von Dassow P."/>
            <person name="Valentin K."/>
            <person name="Van de Peer Y."/>
            <person name="Wheeler G."/>
            <person name="Dacks J.B."/>
            <person name="Delwiche C.F."/>
            <person name="Dyhrman S.T."/>
            <person name="Glockner G."/>
            <person name="John U."/>
            <person name="Richards T."/>
            <person name="Worden A.Z."/>
            <person name="Zhang X."/>
            <person name="Grigoriev I.V."/>
            <person name="Allen A.E."/>
            <person name="Bidle K."/>
            <person name="Borodovsky M."/>
            <person name="Bowler C."/>
            <person name="Brownlee C."/>
            <person name="Cock J.M."/>
            <person name="Elias M."/>
            <person name="Gladyshev V.N."/>
            <person name="Groth M."/>
            <person name="Guda C."/>
            <person name="Hadaegh A."/>
            <person name="Iglesias-Rodriguez M.D."/>
            <person name="Jenkins J."/>
            <person name="Jones B.M."/>
            <person name="Lawson T."/>
            <person name="Leese F."/>
            <person name="Lindquist E."/>
            <person name="Lobanov A."/>
            <person name="Lomsadze A."/>
            <person name="Malik S.B."/>
            <person name="Marsh M.E."/>
            <person name="Mackinder L."/>
            <person name="Mock T."/>
            <person name="Mueller-Roeber B."/>
            <person name="Pagarete A."/>
            <person name="Parker M."/>
            <person name="Probert I."/>
            <person name="Quesneville H."/>
            <person name="Raines C."/>
            <person name="Rensing S.A."/>
            <person name="Riano-Pachon D.M."/>
            <person name="Richier S."/>
            <person name="Rokitta S."/>
            <person name="Shiraiwa Y."/>
            <person name="Soanes D.M."/>
            <person name="van der Giezen M."/>
            <person name="Wahlund T.M."/>
            <person name="Williams B."/>
            <person name="Wilson W."/>
            <person name="Wolfe G."/>
            <person name="Wurch L.L."/>
        </authorList>
    </citation>
    <scope>NUCLEOTIDE SEQUENCE</scope>
</reference>
<dbReference type="InterPro" id="IPR044862">
    <property type="entry name" value="Pro_4_hyd_alph_FE2OG_OXY"/>
</dbReference>
<dbReference type="STRING" id="2903.R1FSG4"/>
<dbReference type="GO" id="GO:0004656">
    <property type="term" value="F:procollagen-proline 4-dioxygenase activity"/>
    <property type="evidence" value="ECO:0007669"/>
    <property type="project" value="TreeGrafter"/>
</dbReference>
<keyword evidence="8" id="KW-1185">Reference proteome</keyword>